<evidence type="ECO:0000313" key="3">
    <source>
        <dbReference type="Proteomes" id="UP001501257"/>
    </source>
</evidence>
<sequence>MKKYAFLLIPLIALMLPGCSQRAPEGMESSSQAAPRQLDAQDLAEIAELIAAVNEKAVITDQDMLTAQIPLAAKASEAIKITPKACNVFVEGEIAAELEKMNTISGVLPEDTYLEETEVGISSYGEVADAKANLSGSVGFLNDCSEFTLTLEGQEMEMTLEGLKATTSATHNGAYLVVIDTGGTKINIVSVSGIQGSHVVSVSITGGSDTAKDPLEAQERATAVLEMVSRKT</sequence>
<evidence type="ECO:0000256" key="1">
    <source>
        <dbReference type="SAM" id="SignalP"/>
    </source>
</evidence>
<name>A0ABP9TKD2_9MICC</name>
<evidence type="ECO:0008006" key="4">
    <source>
        <dbReference type="Google" id="ProtNLM"/>
    </source>
</evidence>
<feature type="chain" id="PRO_5047044421" description="Lipoprotein" evidence="1">
    <location>
        <begin position="23"/>
        <end position="232"/>
    </location>
</feature>
<keyword evidence="1" id="KW-0732">Signal</keyword>
<accession>A0ABP9TKD2</accession>
<protein>
    <recommendedName>
        <fullName evidence="4">Lipoprotein</fullName>
    </recommendedName>
</protein>
<gene>
    <name evidence="2" type="ORF">GCM10025778_18020</name>
</gene>
<keyword evidence="3" id="KW-1185">Reference proteome</keyword>
<reference evidence="3" key="1">
    <citation type="journal article" date="2019" name="Int. J. Syst. Evol. Microbiol.">
        <title>The Global Catalogue of Microorganisms (GCM) 10K type strain sequencing project: providing services to taxonomists for standard genome sequencing and annotation.</title>
        <authorList>
            <consortium name="The Broad Institute Genomics Platform"/>
            <consortium name="The Broad Institute Genome Sequencing Center for Infectious Disease"/>
            <person name="Wu L."/>
            <person name="Ma J."/>
        </authorList>
    </citation>
    <scope>NUCLEOTIDE SEQUENCE [LARGE SCALE GENOMIC DNA]</scope>
    <source>
        <strain evidence="3">JCM 18952</strain>
    </source>
</reference>
<comment type="caution">
    <text evidence="2">The sequence shown here is derived from an EMBL/GenBank/DDBJ whole genome shotgun (WGS) entry which is preliminary data.</text>
</comment>
<dbReference type="Proteomes" id="UP001501257">
    <property type="component" value="Unassembled WGS sequence"/>
</dbReference>
<feature type="signal peptide" evidence="1">
    <location>
        <begin position="1"/>
        <end position="22"/>
    </location>
</feature>
<dbReference type="EMBL" id="BAABLK010000027">
    <property type="protein sequence ID" value="GAA5227269.1"/>
    <property type="molecule type" value="Genomic_DNA"/>
</dbReference>
<proteinExistence type="predicted"/>
<organism evidence="2 3">
    <name type="scientific">Paeniglutamicibacter antarcticus</name>
    <dbReference type="NCBI Taxonomy" id="494023"/>
    <lineage>
        <taxon>Bacteria</taxon>
        <taxon>Bacillati</taxon>
        <taxon>Actinomycetota</taxon>
        <taxon>Actinomycetes</taxon>
        <taxon>Micrococcales</taxon>
        <taxon>Micrococcaceae</taxon>
        <taxon>Paeniglutamicibacter</taxon>
    </lineage>
</organism>
<evidence type="ECO:0000313" key="2">
    <source>
        <dbReference type="EMBL" id="GAA5227269.1"/>
    </source>
</evidence>